<evidence type="ECO:0000259" key="2">
    <source>
        <dbReference type="Pfam" id="PF01156"/>
    </source>
</evidence>
<organism evidence="3 4">
    <name type="scientific">Remersonia thermophila</name>
    <dbReference type="NCBI Taxonomy" id="72144"/>
    <lineage>
        <taxon>Eukaryota</taxon>
        <taxon>Fungi</taxon>
        <taxon>Dikarya</taxon>
        <taxon>Ascomycota</taxon>
        <taxon>Pezizomycotina</taxon>
        <taxon>Sordariomycetes</taxon>
        <taxon>Sordariomycetidae</taxon>
        <taxon>Sordariales</taxon>
        <taxon>Sordariales incertae sedis</taxon>
        <taxon>Remersonia</taxon>
    </lineage>
</organism>
<proteinExistence type="inferred from homology"/>
<evidence type="ECO:0000313" key="4">
    <source>
        <dbReference type="Proteomes" id="UP001600064"/>
    </source>
</evidence>
<accession>A0ABR4D859</accession>
<keyword evidence="4" id="KW-1185">Reference proteome</keyword>
<gene>
    <name evidence="3" type="ORF">VTJ83DRAFT_6884</name>
</gene>
<sequence length="363" mass="38261">MDSCVTMTNLIIDTDIFSDVDDAAALLLAATLPDANLLAVNVNHSSSYSALAVSAILGHYGKGHVPIGIRRPLTDDTYFDARHFTTGEFTSKVAFRFRDSGGSLSWGRRAEDAWDPVALYRKTLAEAADGSVTVVSIGFLDNLSALLTSLPDASSPLPGRALVSLKVGHLVVMGGAYPAGTHRDAGAPRPSWNFSGPNGAHAPAAAHVVSAWPGPVTFLGREVGASVMVGGPLMDAAQGSGVPRRDPVRMAYLWYTYGGLLDEDGGDKKRGGPAWDALAVLYAVRGLAGGMLEEVGRQGRRGRCVVDERVGGNRWVWEDEDRGGGGEDGDHAFLKLRVDPEAAAAVVDELLLQGARSVVERAS</sequence>
<dbReference type="PANTHER" id="PTHR43264:SF1">
    <property type="entry name" value="INOSINE_URIDINE-PREFERRING NUCLEOSIDE HYDROLASE DOMAIN-CONTAINING PROTEIN"/>
    <property type="match status" value="1"/>
</dbReference>
<reference evidence="3 4" key="1">
    <citation type="journal article" date="2024" name="Commun. Biol.">
        <title>Comparative genomic analysis of thermophilic fungi reveals convergent evolutionary adaptations and gene losses.</title>
        <authorList>
            <person name="Steindorff A.S."/>
            <person name="Aguilar-Pontes M.V."/>
            <person name="Robinson A.J."/>
            <person name="Andreopoulos B."/>
            <person name="LaButti K."/>
            <person name="Kuo A."/>
            <person name="Mondo S."/>
            <person name="Riley R."/>
            <person name="Otillar R."/>
            <person name="Haridas S."/>
            <person name="Lipzen A."/>
            <person name="Grimwood J."/>
            <person name="Schmutz J."/>
            <person name="Clum A."/>
            <person name="Reid I.D."/>
            <person name="Moisan M.C."/>
            <person name="Butler G."/>
            <person name="Nguyen T.T.M."/>
            <person name="Dewar K."/>
            <person name="Conant G."/>
            <person name="Drula E."/>
            <person name="Henrissat B."/>
            <person name="Hansel C."/>
            <person name="Singer S."/>
            <person name="Hutchinson M.I."/>
            <person name="de Vries R.P."/>
            <person name="Natvig D.O."/>
            <person name="Powell A.J."/>
            <person name="Tsang A."/>
            <person name="Grigoriev I.V."/>
        </authorList>
    </citation>
    <scope>NUCLEOTIDE SEQUENCE [LARGE SCALE GENOMIC DNA]</scope>
    <source>
        <strain evidence="3 4">ATCC 22073</strain>
    </source>
</reference>
<dbReference type="EMBL" id="JAZGUE010000006">
    <property type="protein sequence ID" value="KAL2265784.1"/>
    <property type="molecule type" value="Genomic_DNA"/>
</dbReference>
<dbReference type="InterPro" id="IPR036452">
    <property type="entry name" value="Ribo_hydro-like"/>
</dbReference>
<comment type="caution">
    <text evidence="3">The sequence shown here is derived from an EMBL/GenBank/DDBJ whole genome shotgun (WGS) entry which is preliminary data.</text>
</comment>
<dbReference type="Proteomes" id="UP001600064">
    <property type="component" value="Unassembled WGS sequence"/>
</dbReference>
<name>A0ABR4D859_9PEZI</name>
<dbReference type="GeneID" id="98128288"/>
<dbReference type="Pfam" id="PF01156">
    <property type="entry name" value="IU_nuc_hydro"/>
    <property type="match status" value="1"/>
</dbReference>
<dbReference type="InterPro" id="IPR001910">
    <property type="entry name" value="Inosine/uridine_hydrolase_dom"/>
</dbReference>
<feature type="domain" description="Inosine/uridine-preferring nucleoside hydrolase" evidence="2">
    <location>
        <begin position="10"/>
        <end position="311"/>
    </location>
</feature>
<dbReference type="SUPFAM" id="SSF53590">
    <property type="entry name" value="Nucleoside hydrolase"/>
    <property type="match status" value="1"/>
</dbReference>
<dbReference type="RefSeq" id="XP_070864511.1">
    <property type="nucleotide sequence ID" value="XM_071013644.1"/>
</dbReference>
<dbReference type="Gene3D" id="3.90.245.10">
    <property type="entry name" value="Ribonucleoside hydrolase-like"/>
    <property type="match status" value="1"/>
</dbReference>
<dbReference type="PANTHER" id="PTHR43264">
    <property type="match status" value="1"/>
</dbReference>
<evidence type="ECO:0000256" key="1">
    <source>
        <dbReference type="ARBA" id="ARBA00009176"/>
    </source>
</evidence>
<evidence type="ECO:0000313" key="3">
    <source>
        <dbReference type="EMBL" id="KAL2265784.1"/>
    </source>
</evidence>
<comment type="similarity">
    <text evidence="1">Belongs to the IUNH family.</text>
</comment>
<protein>
    <recommendedName>
        <fullName evidence="2">Inosine/uridine-preferring nucleoside hydrolase domain-containing protein</fullName>
    </recommendedName>
</protein>